<dbReference type="RefSeq" id="XP_062790873.1">
    <property type="nucleotide sequence ID" value="XM_062934822.1"/>
</dbReference>
<name>A0ABZ1CX47_9TREE</name>
<dbReference type="InterPro" id="IPR027267">
    <property type="entry name" value="AH/BAR_dom_sf"/>
</dbReference>
<accession>A0ABZ1CX47</accession>
<evidence type="ECO:0000313" key="3">
    <source>
        <dbReference type="Proteomes" id="UP001329825"/>
    </source>
</evidence>
<dbReference type="GeneID" id="87955217"/>
<feature type="region of interest" description="Disordered" evidence="1">
    <location>
        <begin position="353"/>
        <end position="382"/>
    </location>
</feature>
<reference evidence="2 3" key="1">
    <citation type="submission" date="2024-01" db="EMBL/GenBank/DDBJ databases">
        <title>Comparative genomics of Cryptococcus and Kwoniella reveals pathogenesis evolution and contrasting modes of karyotype evolution via chromosome fusion or intercentromeric recombination.</title>
        <authorList>
            <person name="Coelho M.A."/>
            <person name="David-Palma M."/>
            <person name="Shea T."/>
            <person name="Bowers K."/>
            <person name="McGinley-Smith S."/>
            <person name="Mohammad A.W."/>
            <person name="Gnirke A."/>
            <person name="Yurkov A.M."/>
            <person name="Nowrousian M."/>
            <person name="Sun S."/>
            <person name="Cuomo C.A."/>
            <person name="Heitman J."/>
        </authorList>
    </citation>
    <scope>NUCLEOTIDE SEQUENCE [LARGE SCALE GENOMIC DNA]</scope>
    <source>
        <strain evidence="2">CBS 11374</strain>
    </source>
</reference>
<keyword evidence="3" id="KW-1185">Reference proteome</keyword>
<protein>
    <submittedName>
        <fullName evidence="2">Uncharacterized protein</fullName>
    </submittedName>
</protein>
<proteinExistence type="predicted"/>
<dbReference type="Proteomes" id="UP001329825">
    <property type="component" value="Chromosome 4"/>
</dbReference>
<sequence length="382" mass="43172">MSQAPGITPADIAHSASNLPLDKHYEEVIRHATKCTSDLQIVTSHLDQRDAAPDEITYETDLHTKKEITKFSLDVYTSMRRHLLHRLNNRAEFPGDESLDEHTVQTWEGKLDTAKSAYEQARFEYERKVKSVQSSNAPRYHQGRPDKADTMESSILYSIAVDQTTRSCETAMGRKKDYEQAPEDMSVNSDWQQKRQKYVSSLKEFIVSYKHMRRSFEQLSGNTQRSINAKVPPLLTPEECKTLIERRDRWSDQSIQEAKLEFFELYRSGVRSCNKQNQRRLEAESNDPLATSAMSSKAWTIDQGATSFLGNGPTSTDLNELQLGLNTYATLPSIPDLPIPAFSFLGSQSNVPSEDVFPANNSGKRPYNPDATGPSMSFPSGF</sequence>
<organism evidence="2 3">
    <name type="scientific">Kwoniella shivajii</name>
    <dbReference type="NCBI Taxonomy" id="564305"/>
    <lineage>
        <taxon>Eukaryota</taxon>
        <taxon>Fungi</taxon>
        <taxon>Dikarya</taxon>
        <taxon>Basidiomycota</taxon>
        <taxon>Agaricomycotina</taxon>
        <taxon>Tremellomycetes</taxon>
        <taxon>Tremellales</taxon>
        <taxon>Cryptococcaceae</taxon>
        <taxon>Kwoniella</taxon>
    </lineage>
</organism>
<dbReference type="EMBL" id="CP141884">
    <property type="protein sequence ID" value="WRT66133.1"/>
    <property type="molecule type" value="Genomic_DNA"/>
</dbReference>
<evidence type="ECO:0000313" key="2">
    <source>
        <dbReference type="EMBL" id="WRT66133.1"/>
    </source>
</evidence>
<evidence type="ECO:0000256" key="1">
    <source>
        <dbReference type="SAM" id="MobiDB-lite"/>
    </source>
</evidence>
<dbReference type="Gene3D" id="1.20.1270.60">
    <property type="entry name" value="Arfaptin homology (AH) domain/BAR domain"/>
    <property type="match status" value="1"/>
</dbReference>
<gene>
    <name evidence="2" type="ORF">IL334_003086</name>
</gene>